<accession>A0A198UH02</accession>
<dbReference type="InterPro" id="IPR049945">
    <property type="entry name" value="AAA_22"/>
</dbReference>
<dbReference type="InterPro" id="IPR021542">
    <property type="entry name" value="Tn7_TnsC"/>
</dbReference>
<name>A0A198UH02_MORCA</name>
<dbReference type="SMART" id="SM00382">
    <property type="entry name" value="AAA"/>
    <property type="match status" value="1"/>
</dbReference>
<sequence>MSILEARYSEGQIDRYKNNPFIEALPPILEPQSLINALSGKVEFSESDKNASASLRSHILVGLMHNFFQPIARHIQLENKLSILLREGYVGRNITDNSLIKKLQEGYQAVQNGKMPGLSFTERESTASSLAFIGCSGSGKTTTINRILATYPQCIYHPNYNFTQIVYLKIDCPHDGSLKSLCMHFFRAIDKVLDTNYEKKYGQKRYGIETLMPLMGQLANHHAIGMLIIDEIQHLSISKSGGAEKMLNFFVTLVNTVNLPVVMIGTPKARFIFEGDFRSARRGAGLGSIFWEQMKQVGNTVTSDGKVIKSEWNAFTDKLWRYQCLKNADITLSDEIRNKWYELSQGILDIVVKLFVLAQFRAIDSGLERITVKVLEKTYKEDLKTIHPMIEALKSGIPNRIAEYSDLVIPDIDKKILHFQEKMTQKIEEVDDEVCYQGHEPSIRLHRLLKHAGFDSELLPKVITQLFEDNPNLDSQKAMMLAINVLMSDKSSEQQHDTNSSKSQRIEKSKPSHKTKAIRQKDWQTLSNDDLRFLFSEKPDNENFYDYLKTHTNIIFDFDQFLMAG</sequence>
<dbReference type="Gene3D" id="6.10.20.30">
    <property type="match status" value="1"/>
</dbReference>
<proteinExistence type="predicted"/>
<dbReference type="EMBL" id="LXHC01000022">
    <property type="protein sequence ID" value="OAU95681.1"/>
    <property type="molecule type" value="Genomic_DNA"/>
</dbReference>
<feature type="region of interest" description="Disordered" evidence="1">
    <location>
        <begin position="490"/>
        <end position="521"/>
    </location>
</feature>
<dbReference type="GO" id="GO:0016887">
    <property type="term" value="F:ATP hydrolysis activity"/>
    <property type="evidence" value="ECO:0007669"/>
    <property type="project" value="InterPro"/>
</dbReference>
<keyword evidence="4" id="KW-1185">Reference proteome</keyword>
<dbReference type="AlphaFoldDB" id="A0A198UH02"/>
<evidence type="ECO:0000313" key="4">
    <source>
        <dbReference type="Proteomes" id="UP000078228"/>
    </source>
</evidence>
<dbReference type="InterPro" id="IPR003593">
    <property type="entry name" value="AAA+_ATPase"/>
</dbReference>
<dbReference type="InterPro" id="IPR027417">
    <property type="entry name" value="P-loop_NTPase"/>
</dbReference>
<dbReference type="Gene3D" id="3.40.50.300">
    <property type="entry name" value="P-loop containing nucleotide triphosphate hydrolases"/>
    <property type="match status" value="1"/>
</dbReference>
<comment type="caution">
    <text evidence="3">The sequence shown here is derived from an EMBL/GenBank/DDBJ whole genome shotgun (WGS) entry which is preliminary data.</text>
</comment>
<feature type="domain" description="AAA+ ATPase" evidence="2">
    <location>
        <begin position="126"/>
        <end position="288"/>
    </location>
</feature>
<evidence type="ECO:0000256" key="1">
    <source>
        <dbReference type="SAM" id="MobiDB-lite"/>
    </source>
</evidence>
<protein>
    <submittedName>
        <fullName evidence="3">Transposon Tn7 transposition protein tnsC</fullName>
    </submittedName>
</protein>
<evidence type="ECO:0000313" key="3">
    <source>
        <dbReference type="EMBL" id="OAU95681.1"/>
    </source>
</evidence>
<dbReference type="PATRIC" id="fig|480.237.peg.1104"/>
<evidence type="ECO:0000259" key="2">
    <source>
        <dbReference type="SMART" id="SM00382"/>
    </source>
</evidence>
<dbReference type="SUPFAM" id="SSF52540">
    <property type="entry name" value="P-loop containing nucleoside triphosphate hydrolases"/>
    <property type="match status" value="1"/>
</dbReference>
<dbReference type="Pfam" id="PF11426">
    <property type="entry name" value="Tn7_TnsC_Int"/>
    <property type="match status" value="1"/>
</dbReference>
<dbReference type="CDD" id="cd00009">
    <property type="entry name" value="AAA"/>
    <property type="match status" value="1"/>
</dbReference>
<reference evidence="3 4" key="1">
    <citation type="journal article" date="2016" name="Genome Biol. Evol.">
        <title>Comparative Genomic Analyses of the Moraxella catarrhalis Serosensitive and Seroresistant Lineages Demonstrate Their Independent Evolution.</title>
        <authorList>
            <person name="Earl J.P."/>
            <person name="de Vries S.P."/>
            <person name="Ahmed A."/>
            <person name="Powell E."/>
            <person name="Schultz M.P."/>
            <person name="Hermans P.W."/>
            <person name="Hill D.J."/>
            <person name="Zhou Z."/>
            <person name="Constantinidou C.I."/>
            <person name="Hu F.Z."/>
            <person name="Bootsma H.J."/>
            <person name="Ehrlich G.D."/>
        </authorList>
    </citation>
    <scope>NUCLEOTIDE SEQUENCE [LARGE SCALE GENOMIC DNA]</scope>
    <source>
        <strain evidence="3 4">Z7542</strain>
    </source>
</reference>
<dbReference type="Pfam" id="PF13401">
    <property type="entry name" value="AAA_22"/>
    <property type="match status" value="1"/>
</dbReference>
<organism evidence="3 4">
    <name type="scientific">Moraxella catarrhalis</name>
    <name type="common">Branhamella catarrhalis</name>
    <dbReference type="NCBI Taxonomy" id="480"/>
    <lineage>
        <taxon>Bacteria</taxon>
        <taxon>Pseudomonadati</taxon>
        <taxon>Pseudomonadota</taxon>
        <taxon>Gammaproteobacteria</taxon>
        <taxon>Moraxellales</taxon>
        <taxon>Moraxellaceae</taxon>
        <taxon>Moraxella</taxon>
    </lineage>
</organism>
<gene>
    <name evidence="3" type="ORF">AO384_1287</name>
</gene>
<dbReference type="Proteomes" id="UP000078228">
    <property type="component" value="Unassembled WGS sequence"/>
</dbReference>